<comment type="caution">
    <text evidence="7">The sequence shown here is derived from an EMBL/GenBank/DDBJ whole genome shotgun (WGS) entry which is preliminary data.</text>
</comment>
<dbReference type="Pfam" id="PF02518">
    <property type="entry name" value="HATPase_c"/>
    <property type="match status" value="1"/>
</dbReference>
<dbReference type="InterPro" id="IPR013783">
    <property type="entry name" value="Ig-like_fold"/>
</dbReference>
<proteinExistence type="predicted"/>
<reference evidence="7 8" key="1">
    <citation type="journal article" date="2011" name="Curr. Microbiol.">
        <title>Luteibacter jiangsuensis sp. nov.: a methamidophos-degrading bacterium isolated from a methamidophos-manufacturing factory.</title>
        <authorList>
            <person name="Wang L."/>
            <person name="Wang G.L."/>
            <person name="Li S.P."/>
            <person name="Jiang J.D."/>
        </authorList>
    </citation>
    <scope>NUCLEOTIDE SEQUENCE [LARGE SCALE GENOMIC DNA]</scope>
    <source>
        <strain evidence="7 8">CGMCC 1.10133</strain>
    </source>
</reference>
<evidence type="ECO:0000313" key="7">
    <source>
        <dbReference type="EMBL" id="NID06477.1"/>
    </source>
</evidence>
<dbReference type="Gene3D" id="2.130.10.10">
    <property type="entry name" value="YVTN repeat-like/Quinoprotein amine dehydrogenase"/>
    <property type="match status" value="3"/>
</dbReference>
<accession>A0ABX0QAB0</accession>
<dbReference type="SUPFAM" id="SSF55874">
    <property type="entry name" value="ATPase domain of HSP90 chaperone/DNA topoisomerase II/histidine kinase"/>
    <property type="match status" value="1"/>
</dbReference>
<dbReference type="Proteomes" id="UP001429601">
    <property type="component" value="Unassembled WGS sequence"/>
</dbReference>
<evidence type="ECO:0000256" key="4">
    <source>
        <dbReference type="SAM" id="Phobius"/>
    </source>
</evidence>
<dbReference type="InterPro" id="IPR036890">
    <property type="entry name" value="HATPase_C_sf"/>
</dbReference>
<evidence type="ECO:0000256" key="5">
    <source>
        <dbReference type="SAM" id="SignalP"/>
    </source>
</evidence>
<dbReference type="InterPro" id="IPR015943">
    <property type="entry name" value="WD40/YVTN_repeat-like_dom_sf"/>
</dbReference>
<feature type="signal peptide" evidence="5">
    <location>
        <begin position="1"/>
        <end position="27"/>
    </location>
</feature>
<dbReference type="InterPro" id="IPR011712">
    <property type="entry name" value="Sig_transdc_His_kin_sub3_dim/P"/>
</dbReference>
<feature type="chain" id="PRO_5046167817" description="Histidine kinase/HSP90-like ATPase domain-containing protein" evidence="5">
    <location>
        <begin position="28"/>
        <end position="1015"/>
    </location>
</feature>
<evidence type="ECO:0000256" key="3">
    <source>
        <dbReference type="ARBA" id="ARBA00023012"/>
    </source>
</evidence>
<gene>
    <name evidence="7" type="ORF">HBF26_16400</name>
</gene>
<dbReference type="PANTHER" id="PTHR24421">
    <property type="entry name" value="NITRATE/NITRITE SENSOR PROTEIN NARX-RELATED"/>
    <property type="match status" value="1"/>
</dbReference>
<dbReference type="Pfam" id="PF07495">
    <property type="entry name" value="Y_Y_Y"/>
    <property type="match status" value="1"/>
</dbReference>
<dbReference type="Pfam" id="PF07730">
    <property type="entry name" value="HisKA_3"/>
    <property type="match status" value="1"/>
</dbReference>
<dbReference type="Gene3D" id="2.60.40.10">
    <property type="entry name" value="Immunoglobulins"/>
    <property type="match status" value="1"/>
</dbReference>
<dbReference type="InterPro" id="IPR011123">
    <property type="entry name" value="Y_Y_Y"/>
</dbReference>
<evidence type="ECO:0000259" key="6">
    <source>
        <dbReference type="SMART" id="SM00387"/>
    </source>
</evidence>
<sequence>MLASANSRIWPLLLAAFALACSTVAGAEGGGALQPGNFVHQAWTTGEGAPPATIALAQAPDGYLWLGTGTGLYRFDGVTFSRYQPPPGKHLPSANITALKFTTGGALWVGFYDGGAACIQDGKLRAYEVGDGFPPGWVLAFAERPDRSIWAATSQGLGRFDGTRWVKVGTDWGYTADRADWVLSDASGTLWVAAINRLLYLPRGATHFKATNVALAPGATLAVDPTGTLWASDRLHGTRPLRGLTAEHPRIDGVATLPVTDAHGALRMAFDRDGGLWATGLGTGKVFHVPSPEQIGASDIVTDDAVGAVFSAPQGLTSNSATPVIVDREGNAWVGTASGIDSYHHGPVGTVRDFGPDTRLRTSVARDPQGRLWLSKLGTVYRLDGEHLVTVLDGLPDILSILFDADGTLWVAGFHDLYRYRDNRLETVALPNNLYASRLKFLSPGKPGELWGSIEGMGVYRFRNDRWEAWKPKTDHVKGYPTTGAMDADTTLWLGYAGGEVLRVDKDGRETVFDQHNGLDIGSLTTMFPSARGMLFGGSTGVARHADGVMRSLTDRDFPALVGITGIVEVANGDVWMNGGLGAIRFSADELEKAFSDLRYRPQIGPFDFRDGVKGIARQGQPVPSMQRDDSGRVWFVTNEGLYWLDASVQRGNTQVPPVYVTAVHADGRVFDPAGSVRLSAGDDSLQIDYTAVSLTSPSRVRFRYRMDGANQNWVDAGTRRQAYYTSLAPGTYRFTVIAANEDDVWNERGASVTIDIPPRFYQSWWFMTLEGLVVLALAGAVYAWRIRSVSRSVRLRSEARHEERERIARELHDTLLQAIYGIMLRFQAVASAIPKDDPMKEGIEGTLKVANDFIVEGRDKVRELRTNITSLRKLGSTIDELARLMQKASPIVMTTDVRVDDQEMDPAVGEDILAICREALVNVFRHAGAQHVAVRLVTTRRNLELTVADDGKGMPAGPGADVSGSEQWGLSGMRERAAAMGATLCIGSPGRGTTVSLAVPLNRLRRRNDHRGRP</sequence>
<keyword evidence="3" id="KW-0902">Two-component regulatory system</keyword>
<dbReference type="SUPFAM" id="SSF63829">
    <property type="entry name" value="Calcium-dependent phosphotriesterase"/>
    <property type="match status" value="3"/>
</dbReference>
<dbReference type="InterPro" id="IPR003594">
    <property type="entry name" value="HATPase_dom"/>
</dbReference>
<feature type="transmembrane region" description="Helical" evidence="4">
    <location>
        <begin position="765"/>
        <end position="785"/>
    </location>
</feature>
<dbReference type="SMART" id="SM00387">
    <property type="entry name" value="HATPase_c"/>
    <property type="match status" value="1"/>
</dbReference>
<dbReference type="CDD" id="cd16917">
    <property type="entry name" value="HATPase_UhpB-NarQ-NarX-like"/>
    <property type="match status" value="1"/>
</dbReference>
<keyword evidence="8" id="KW-1185">Reference proteome</keyword>
<keyword evidence="1" id="KW-0808">Transferase</keyword>
<dbReference type="EMBL" id="JAAQQR010000009">
    <property type="protein sequence ID" value="NID06477.1"/>
    <property type="molecule type" value="Genomic_DNA"/>
</dbReference>
<dbReference type="PANTHER" id="PTHR24421:SF62">
    <property type="entry name" value="SENSORY TRANSDUCTION HISTIDINE KINASE"/>
    <property type="match status" value="1"/>
</dbReference>
<evidence type="ECO:0000313" key="8">
    <source>
        <dbReference type="Proteomes" id="UP001429601"/>
    </source>
</evidence>
<feature type="domain" description="Histidine kinase/HSP90-like ATPase" evidence="6">
    <location>
        <begin position="908"/>
        <end position="1004"/>
    </location>
</feature>
<evidence type="ECO:0000256" key="1">
    <source>
        <dbReference type="ARBA" id="ARBA00022679"/>
    </source>
</evidence>
<keyword evidence="4" id="KW-0472">Membrane</keyword>
<keyword evidence="4" id="KW-1133">Transmembrane helix</keyword>
<dbReference type="RefSeq" id="WP_167128937.1">
    <property type="nucleotide sequence ID" value="NZ_JAAQQR010000009.1"/>
</dbReference>
<name>A0ABX0QAB0_9GAMM</name>
<keyword evidence="4" id="KW-0812">Transmembrane</keyword>
<keyword evidence="5" id="KW-0732">Signal</keyword>
<protein>
    <recommendedName>
        <fullName evidence="6">Histidine kinase/HSP90-like ATPase domain-containing protein</fullName>
    </recommendedName>
</protein>
<organism evidence="7 8">
    <name type="scientific">Luteibacter jiangsuensis</name>
    <dbReference type="NCBI Taxonomy" id="637577"/>
    <lineage>
        <taxon>Bacteria</taxon>
        <taxon>Pseudomonadati</taxon>
        <taxon>Pseudomonadota</taxon>
        <taxon>Gammaproteobacteria</taxon>
        <taxon>Lysobacterales</taxon>
        <taxon>Rhodanobacteraceae</taxon>
        <taxon>Luteibacter</taxon>
    </lineage>
</organism>
<evidence type="ECO:0000256" key="2">
    <source>
        <dbReference type="ARBA" id="ARBA00022777"/>
    </source>
</evidence>
<keyword evidence="2" id="KW-0418">Kinase</keyword>
<dbReference type="Gene3D" id="1.20.5.1930">
    <property type="match status" value="1"/>
</dbReference>
<dbReference type="InterPro" id="IPR050482">
    <property type="entry name" value="Sensor_HK_TwoCompSys"/>
</dbReference>
<dbReference type="Gene3D" id="3.30.565.10">
    <property type="entry name" value="Histidine kinase-like ATPase, C-terminal domain"/>
    <property type="match status" value="1"/>
</dbReference>